<dbReference type="Pfam" id="PF00892">
    <property type="entry name" value="EamA"/>
    <property type="match status" value="1"/>
</dbReference>
<reference evidence="10" key="1">
    <citation type="journal article" date="2019" name="Int. J. Syst. Evol. Microbiol.">
        <title>The Global Catalogue of Microorganisms (GCM) 10K type strain sequencing project: providing services to taxonomists for standard genome sequencing and annotation.</title>
        <authorList>
            <consortium name="The Broad Institute Genomics Platform"/>
            <consortium name="The Broad Institute Genome Sequencing Center for Infectious Disease"/>
            <person name="Wu L."/>
            <person name="Ma J."/>
        </authorList>
    </citation>
    <scope>NUCLEOTIDE SEQUENCE [LARGE SCALE GENOMIC DNA]</scope>
    <source>
        <strain evidence="10">JCM 16546</strain>
    </source>
</reference>
<dbReference type="SUPFAM" id="SSF103481">
    <property type="entry name" value="Multidrug resistance efflux transporter EmrE"/>
    <property type="match status" value="1"/>
</dbReference>
<evidence type="ECO:0000256" key="4">
    <source>
        <dbReference type="ARBA" id="ARBA00022989"/>
    </source>
</evidence>
<sequence length="306" mass="31949">MSKPIGLSTRRALLSSGLGALFVLCWSSGFIGAKLGASDAAVTTVLMWRFLPLALALAPILLSRGTRASLSRAELGRQLVIGALSQSGYLLTVYWAIGLGVSTGTTALIDGIQPLVMAALVGPLLGVAVSGRQWIGLMLGLVGVIVVTWADAASPATSAPLWAYAVPFLGMLSLVLATLLERRSKTALPPLRALAIHCTTSAVVFTALALATGTAVPPLDGVVLGRAELADRPVHVRRVRPVLVSAAPHRGDARQLPDVPGPPGDGALGCRHVRRAARRRHDHGHRRRACRHLARHAGPDAGGGRR</sequence>
<evidence type="ECO:0000259" key="8">
    <source>
        <dbReference type="Pfam" id="PF00892"/>
    </source>
</evidence>
<feature type="transmembrane region" description="Helical" evidence="7">
    <location>
        <begin position="109"/>
        <end position="127"/>
    </location>
</feature>
<evidence type="ECO:0000256" key="2">
    <source>
        <dbReference type="ARBA" id="ARBA00007362"/>
    </source>
</evidence>
<feature type="transmembrane region" description="Helical" evidence="7">
    <location>
        <begin position="162"/>
        <end position="180"/>
    </location>
</feature>
<organism evidence="9 10">
    <name type="scientific">Microbacterium marinilacus</name>
    <dbReference type="NCBI Taxonomy" id="415209"/>
    <lineage>
        <taxon>Bacteria</taxon>
        <taxon>Bacillati</taxon>
        <taxon>Actinomycetota</taxon>
        <taxon>Actinomycetes</taxon>
        <taxon>Micrococcales</taxon>
        <taxon>Microbacteriaceae</taxon>
        <taxon>Microbacterium</taxon>
    </lineage>
</organism>
<feature type="region of interest" description="Disordered" evidence="6">
    <location>
        <begin position="277"/>
        <end position="306"/>
    </location>
</feature>
<keyword evidence="3 7" id="KW-0812">Transmembrane</keyword>
<keyword evidence="5 7" id="KW-0472">Membrane</keyword>
<protein>
    <recommendedName>
        <fullName evidence="8">EamA domain-containing protein</fullName>
    </recommendedName>
</protein>
<dbReference type="PANTHER" id="PTHR32322">
    <property type="entry name" value="INNER MEMBRANE TRANSPORTER"/>
    <property type="match status" value="1"/>
</dbReference>
<feature type="transmembrane region" description="Helical" evidence="7">
    <location>
        <begin position="134"/>
        <end position="150"/>
    </location>
</feature>
<comment type="subcellular location">
    <subcellularLocation>
        <location evidence="1">Membrane</location>
        <topology evidence="1">Multi-pass membrane protein</topology>
    </subcellularLocation>
</comment>
<name>A0ABP7BHY0_9MICO</name>
<feature type="transmembrane region" description="Helical" evidence="7">
    <location>
        <begin position="45"/>
        <end position="63"/>
    </location>
</feature>
<proteinExistence type="inferred from homology"/>
<evidence type="ECO:0000256" key="5">
    <source>
        <dbReference type="ARBA" id="ARBA00023136"/>
    </source>
</evidence>
<evidence type="ECO:0000313" key="9">
    <source>
        <dbReference type="EMBL" id="GAA3659466.1"/>
    </source>
</evidence>
<keyword evidence="10" id="KW-1185">Reference proteome</keyword>
<comment type="caution">
    <text evidence="9">The sequence shown here is derived from an EMBL/GenBank/DDBJ whole genome shotgun (WGS) entry which is preliminary data.</text>
</comment>
<feature type="transmembrane region" description="Helical" evidence="7">
    <location>
        <begin position="192"/>
        <end position="211"/>
    </location>
</feature>
<evidence type="ECO:0000256" key="1">
    <source>
        <dbReference type="ARBA" id="ARBA00004141"/>
    </source>
</evidence>
<dbReference type="InterPro" id="IPR050638">
    <property type="entry name" value="AA-Vitamin_Transporters"/>
</dbReference>
<evidence type="ECO:0000313" key="10">
    <source>
        <dbReference type="Proteomes" id="UP001410795"/>
    </source>
</evidence>
<gene>
    <name evidence="9" type="ORF">GCM10022202_20250</name>
</gene>
<evidence type="ECO:0000256" key="3">
    <source>
        <dbReference type="ARBA" id="ARBA00022692"/>
    </source>
</evidence>
<dbReference type="InterPro" id="IPR000620">
    <property type="entry name" value="EamA_dom"/>
</dbReference>
<dbReference type="PANTHER" id="PTHR32322:SF2">
    <property type="entry name" value="EAMA DOMAIN-CONTAINING PROTEIN"/>
    <property type="match status" value="1"/>
</dbReference>
<comment type="similarity">
    <text evidence="2">Belongs to the EamA transporter family.</text>
</comment>
<accession>A0ABP7BHY0</accession>
<feature type="domain" description="EamA" evidence="8">
    <location>
        <begin position="18"/>
        <end position="148"/>
    </location>
</feature>
<feature type="transmembrane region" description="Helical" evidence="7">
    <location>
        <begin position="75"/>
        <end position="97"/>
    </location>
</feature>
<feature type="transmembrane region" description="Helical" evidence="7">
    <location>
        <begin position="12"/>
        <end position="33"/>
    </location>
</feature>
<keyword evidence="4 7" id="KW-1133">Transmembrane helix</keyword>
<dbReference type="InterPro" id="IPR037185">
    <property type="entry name" value="EmrE-like"/>
</dbReference>
<feature type="region of interest" description="Disordered" evidence="6">
    <location>
        <begin position="250"/>
        <end position="269"/>
    </location>
</feature>
<dbReference type="Proteomes" id="UP001410795">
    <property type="component" value="Unassembled WGS sequence"/>
</dbReference>
<feature type="compositionally biased region" description="Basic residues" evidence="6">
    <location>
        <begin position="277"/>
        <end position="295"/>
    </location>
</feature>
<evidence type="ECO:0000256" key="7">
    <source>
        <dbReference type="SAM" id="Phobius"/>
    </source>
</evidence>
<dbReference type="EMBL" id="BAAAYV010000009">
    <property type="protein sequence ID" value="GAA3659466.1"/>
    <property type="molecule type" value="Genomic_DNA"/>
</dbReference>
<evidence type="ECO:0000256" key="6">
    <source>
        <dbReference type="SAM" id="MobiDB-lite"/>
    </source>
</evidence>